<proteinExistence type="predicted"/>
<sequence>IDEQRLEQVGGFRLIGMLWWAHAVRKIYKVYALRRRFLVDHLKKKACWIRARLGLNDFNGGHTSAQKKCHWVTHSSGTL</sequence>
<name>A0ABW5E4Z2_9BACT</name>
<dbReference type="EMBL" id="JBHUJC010000041">
    <property type="protein sequence ID" value="MFD2277412.1"/>
    <property type="molecule type" value="Genomic_DNA"/>
</dbReference>
<protein>
    <recommendedName>
        <fullName evidence="3">Group II intron reverse transcriptase/maturase</fullName>
    </recommendedName>
</protein>
<feature type="non-terminal residue" evidence="1">
    <location>
        <position position="1"/>
    </location>
</feature>
<dbReference type="RefSeq" id="WP_377136985.1">
    <property type="nucleotide sequence ID" value="NZ_JBHUJC010000041.1"/>
</dbReference>
<accession>A0ABW5E4Z2</accession>
<keyword evidence="2" id="KW-1185">Reference proteome</keyword>
<reference evidence="2" key="1">
    <citation type="journal article" date="2019" name="Int. J. Syst. Evol. Microbiol.">
        <title>The Global Catalogue of Microorganisms (GCM) 10K type strain sequencing project: providing services to taxonomists for standard genome sequencing and annotation.</title>
        <authorList>
            <consortium name="The Broad Institute Genomics Platform"/>
            <consortium name="The Broad Institute Genome Sequencing Center for Infectious Disease"/>
            <person name="Wu L."/>
            <person name="Ma J."/>
        </authorList>
    </citation>
    <scope>NUCLEOTIDE SEQUENCE [LARGE SCALE GENOMIC DNA]</scope>
    <source>
        <strain evidence="2">JCM 16545</strain>
    </source>
</reference>
<comment type="caution">
    <text evidence="1">The sequence shown here is derived from an EMBL/GenBank/DDBJ whole genome shotgun (WGS) entry which is preliminary data.</text>
</comment>
<gene>
    <name evidence="1" type="ORF">ACFSQZ_13105</name>
</gene>
<evidence type="ECO:0008006" key="3">
    <source>
        <dbReference type="Google" id="ProtNLM"/>
    </source>
</evidence>
<dbReference type="Proteomes" id="UP001597297">
    <property type="component" value="Unassembled WGS sequence"/>
</dbReference>
<organism evidence="1 2">
    <name type="scientific">Rubritalea spongiae</name>
    <dbReference type="NCBI Taxonomy" id="430797"/>
    <lineage>
        <taxon>Bacteria</taxon>
        <taxon>Pseudomonadati</taxon>
        <taxon>Verrucomicrobiota</taxon>
        <taxon>Verrucomicrobiia</taxon>
        <taxon>Verrucomicrobiales</taxon>
        <taxon>Rubritaleaceae</taxon>
        <taxon>Rubritalea</taxon>
    </lineage>
</organism>
<evidence type="ECO:0000313" key="2">
    <source>
        <dbReference type="Proteomes" id="UP001597297"/>
    </source>
</evidence>
<evidence type="ECO:0000313" key="1">
    <source>
        <dbReference type="EMBL" id="MFD2277412.1"/>
    </source>
</evidence>